<sequence>YADYSTSTWSRKDRPLNEDEYKAIEDNGLFTLSDYLPKKPGDVEVEAIKEMFGKSVDGEAYDMDKFGSYYRPAGMSARTGDPVKAVTPTPSVTPTPEVAKTTTEAVTTETAEAPKPGGKAEDILAMIRNRQNG</sequence>
<evidence type="ECO:0000313" key="2">
    <source>
        <dbReference type="EMBL" id="SVC88750.1"/>
    </source>
</evidence>
<proteinExistence type="predicted"/>
<accession>A0A382QV10</accession>
<feature type="non-terminal residue" evidence="2">
    <location>
        <position position="1"/>
    </location>
</feature>
<feature type="region of interest" description="Disordered" evidence="1">
    <location>
        <begin position="77"/>
        <end position="119"/>
    </location>
</feature>
<name>A0A382QV10_9ZZZZ</name>
<dbReference type="AlphaFoldDB" id="A0A382QV10"/>
<evidence type="ECO:0000256" key="1">
    <source>
        <dbReference type="SAM" id="MobiDB-lite"/>
    </source>
</evidence>
<gene>
    <name evidence="2" type="ORF">METZ01_LOCUS341604</name>
</gene>
<reference evidence="2" key="1">
    <citation type="submission" date="2018-05" db="EMBL/GenBank/DDBJ databases">
        <authorList>
            <person name="Lanie J.A."/>
            <person name="Ng W.-L."/>
            <person name="Kazmierczak K.M."/>
            <person name="Andrzejewski T.M."/>
            <person name="Davidsen T.M."/>
            <person name="Wayne K.J."/>
            <person name="Tettelin H."/>
            <person name="Glass J.I."/>
            <person name="Rusch D."/>
            <person name="Podicherti R."/>
            <person name="Tsui H.-C.T."/>
            <person name="Winkler M.E."/>
        </authorList>
    </citation>
    <scope>NUCLEOTIDE SEQUENCE</scope>
</reference>
<feature type="compositionally biased region" description="Low complexity" evidence="1">
    <location>
        <begin position="82"/>
        <end position="116"/>
    </location>
</feature>
<dbReference type="EMBL" id="UINC01116774">
    <property type="protein sequence ID" value="SVC88750.1"/>
    <property type="molecule type" value="Genomic_DNA"/>
</dbReference>
<protein>
    <submittedName>
        <fullName evidence="2">Uncharacterized protein</fullName>
    </submittedName>
</protein>
<organism evidence="2">
    <name type="scientific">marine metagenome</name>
    <dbReference type="NCBI Taxonomy" id="408172"/>
    <lineage>
        <taxon>unclassified sequences</taxon>
        <taxon>metagenomes</taxon>
        <taxon>ecological metagenomes</taxon>
    </lineage>
</organism>